<feature type="compositionally biased region" description="Low complexity" evidence="5">
    <location>
        <begin position="1"/>
        <end position="19"/>
    </location>
</feature>
<gene>
    <name evidence="7" type="ORF">GCM10022231_13570</name>
</gene>
<dbReference type="PANTHER" id="PTHR14948">
    <property type="entry name" value="NG5"/>
    <property type="match status" value="1"/>
</dbReference>
<evidence type="ECO:0000256" key="4">
    <source>
        <dbReference type="ARBA" id="ARBA00023136"/>
    </source>
</evidence>
<dbReference type="RefSeq" id="WP_344781940.1">
    <property type="nucleotide sequence ID" value="NZ_BAAAZW010000003.1"/>
</dbReference>
<evidence type="ECO:0000256" key="2">
    <source>
        <dbReference type="ARBA" id="ARBA00022692"/>
    </source>
</evidence>
<name>A0ABP7NXD0_9ACTN</name>
<keyword evidence="3 6" id="KW-1133">Transmembrane helix</keyword>
<comment type="caution">
    <text evidence="7">The sequence shown here is derived from an EMBL/GenBank/DDBJ whole genome shotgun (WGS) entry which is preliminary data.</text>
</comment>
<dbReference type="EMBL" id="BAAAZW010000003">
    <property type="protein sequence ID" value="GAA3956094.1"/>
    <property type="molecule type" value="Genomic_DNA"/>
</dbReference>
<protein>
    <recommendedName>
        <fullName evidence="9">CD225/dispanin family protein</fullName>
    </recommendedName>
</protein>
<feature type="compositionally biased region" description="Low complexity" evidence="5">
    <location>
        <begin position="32"/>
        <end position="85"/>
    </location>
</feature>
<proteinExistence type="predicted"/>
<comment type="subcellular location">
    <subcellularLocation>
        <location evidence="1">Membrane</location>
    </subcellularLocation>
</comment>
<feature type="transmembrane region" description="Helical" evidence="6">
    <location>
        <begin position="156"/>
        <end position="185"/>
    </location>
</feature>
<sequence length="190" mass="20099">MTTPNDDNPGNPEDPNQTPGGFGEQQPPPFGEQPQYGGQQPPQFGEQPPYGEQPQYGQTPQYGQQPQYGQPQYGQPQYGATPGTPAGAPPANNMVSAIIVTVLGFLFTCVSCISLVAGILGVVAIVKANAVNQLWNAGDAPSAQRNADEAKKWANIAWIVFGVSVVLWIIFLIVIAATGTGVGYYDFSTT</sequence>
<evidence type="ECO:0008006" key="9">
    <source>
        <dbReference type="Google" id="ProtNLM"/>
    </source>
</evidence>
<dbReference type="InterPro" id="IPR051423">
    <property type="entry name" value="CD225/Dispanin"/>
</dbReference>
<organism evidence="7 8">
    <name type="scientific">Gordonia caeni</name>
    <dbReference type="NCBI Taxonomy" id="1007097"/>
    <lineage>
        <taxon>Bacteria</taxon>
        <taxon>Bacillati</taxon>
        <taxon>Actinomycetota</taxon>
        <taxon>Actinomycetes</taxon>
        <taxon>Mycobacteriales</taxon>
        <taxon>Gordoniaceae</taxon>
        <taxon>Gordonia</taxon>
    </lineage>
</organism>
<feature type="region of interest" description="Disordered" evidence="5">
    <location>
        <begin position="1"/>
        <end position="85"/>
    </location>
</feature>
<evidence type="ECO:0000256" key="3">
    <source>
        <dbReference type="ARBA" id="ARBA00022989"/>
    </source>
</evidence>
<dbReference type="Pfam" id="PF04505">
    <property type="entry name" value="CD225"/>
    <property type="match status" value="1"/>
</dbReference>
<feature type="transmembrane region" description="Helical" evidence="6">
    <location>
        <begin position="97"/>
        <end position="126"/>
    </location>
</feature>
<keyword evidence="2 6" id="KW-0812">Transmembrane</keyword>
<dbReference type="Proteomes" id="UP001418444">
    <property type="component" value="Unassembled WGS sequence"/>
</dbReference>
<dbReference type="InterPro" id="IPR007593">
    <property type="entry name" value="CD225/Dispanin_fam"/>
</dbReference>
<accession>A0ABP7NXD0</accession>
<evidence type="ECO:0000313" key="8">
    <source>
        <dbReference type="Proteomes" id="UP001418444"/>
    </source>
</evidence>
<evidence type="ECO:0000256" key="1">
    <source>
        <dbReference type="ARBA" id="ARBA00004370"/>
    </source>
</evidence>
<evidence type="ECO:0000313" key="7">
    <source>
        <dbReference type="EMBL" id="GAA3956094.1"/>
    </source>
</evidence>
<reference evidence="8" key="1">
    <citation type="journal article" date="2019" name="Int. J. Syst. Evol. Microbiol.">
        <title>The Global Catalogue of Microorganisms (GCM) 10K type strain sequencing project: providing services to taxonomists for standard genome sequencing and annotation.</title>
        <authorList>
            <consortium name="The Broad Institute Genomics Platform"/>
            <consortium name="The Broad Institute Genome Sequencing Center for Infectious Disease"/>
            <person name="Wu L."/>
            <person name="Ma J."/>
        </authorList>
    </citation>
    <scope>NUCLEOTIDE SEQUENCE [LARGE SCALE GENOMIC DNA]</scope>
    <source>
        <strain evidence="8">JCM 16923</strain>
    </source>
</reference>
<keyword evidence="4 6" id="KW-0472">Membrane</keyword>
<evidence type="ECO:0000256" key="6">
    <source>
        <dbReference type="SAM" id="Phobius"/>
    </source>
</evidence>
<evidence type="ECO:0000256" key="5">
    <source>
        <dbReference type="SAM" id="MobiDB-lite"/>
    </source>
</evidence>
<keyword evidence="8" id="KW-1185">Reference proteome</keyword>
<dbReference type="PANTHER" id="PTHR14948:SF25">
    <property type="entry name" value="DUF4190 DOMAIN-CONTAINING PROTEIN"/>
    <property type="match status" value="1"/>
</dbReference>